<protein>
    <submittedName>
        <fullName evidence="1">Uncharacterized protein</fullName>
    </submittedName>
</protein>
<dbReference type="Proteomes" id="UP001159363">
    <property type="component" value="Chromosome 1"/>
</dbReference>
<keyword evidence="2" id="KW-1185">Reference proteome</keyword>
<dbReference type="EMBL" id="JARBHB010000001">
    <property type="protein sequence ID" value="KAJ8894972.1"/>
    <property type="molecule type" value="Genomic_DNA"/>
</dbReference>
<comment type="caution">
    <text evidence="1">The sequence shown here is derived from an EMBL/GenBank/DDBJ whole genome shotgun (WGS) entry which is preliminary data.</text>
</comment>
<accession>A0ABQ9IE59</accession>
<reference evidence="1 2" key="1">
    <citation type="submission" date="2023-02" db="EMBL/GenBank/DDBJ databases">
        <title>LHISI_Scaffold_Assembly.</title>
        <authorList>
            <person name="Stuart O.P."/>
            <person name="Cleave R."/>
            <person name="Magrath M.J.L."/>
            <person name="Mikheyev A.S."/>
        </authorList>
    </citation>
    <scope>NUCLEOTIDE SEQUENCE [LARGE SCALE GENOMIC DNA]</scope>
    <source>
        <strain evidence="1">Daus_M_001</strain>
        <tissue evidence="1">Leg muscle</tissue>
    </source>
</reference>
<organism evidence="1 2">
    <name type="scientific">Dryococelus australis</name>
    <dbReference type="NCBI Taxonomy" id="614101"/>
    <lineage>
        <taxon>Eukaryota</taxon>
        <taxon>Metazoa</taxon>
        <taxon>Ecdysozoa</taxon>
        <taxon>Arthropoda</taxon>
        <taxon>Hexapoda</taxon>
        <taxon>Insecta</taxon>
        <taxon>Pterygota</taxon>
        <taxon>Neoptera</taxon>
        <taxon>Polyneoptera</taxon>
        <taxon>Phasmatodea</taxon>
        <taxon>Verophasmatodea</taxon>
        <taxon>Anareolatae</taxon>
        <taxon>Phasmatidae</taxon>
        <taxon>Eurycanthinae</taxon>
        <taxon>Dryococelus</taxon>
    </lineage>
</organism>
<evidence type="ECO:0000313" key="2">
    <source>
        <dbReference type="Proteomes" id="UP001159363"/>
    </source>
</evidence>
<sequence>MSNTCTLESPFQMDQSLLLHALDGSEPIADLQGNVSRIPYYQGRGEIPEKTRLPTASSDTIPTCENPVTWPGIGPGSPRWGASSITTQLPRTHLNYDYRNYPLVGGFSRVSHPPPPAFAFLCRSVLISLHLMNPAEGNGKPSPVLSCQLPCSRRGPLYRMRPLFQPIFGMSPQSSAYWSLRCVFIGCCPTPGSYGIRNVFPCKSAIGSEACRAGLINCDTIAKDKIDVKHVYTEVDFAIVSQFIRHALDDSEPIADKQGNS</sequence>
<evidence type="ECO:0000313" key="1">
    <source>
        <dbReference type="EMBL" id="KAJ8894972.1"/>
    </source>
</evidence>
<gene>
    <name evidence="1" type="ORF">PR048_000280</name>
</gene>
<proteinExistence type="predicted"/>
<name>A0ABQ9IE59_9NEOP</name>